<name>A0A5C6SKB3_FUSOC</name>
<comment type="caution">
    <text evidence="1">The sequence shown here is derived from an EMBL/GenBank/DDBJ whole genome shotgun (WGS) entry which is preliminary data.</text>
</comment>
<dbReference type="Proteomes" id="UP000321331">
    <property type="component" value="Unassembled WGS sequence"/>
</dbReference>
<evidence type="ECO:0000313" key="1">
    <source>
        <dbReference type="EMBL" id="TXB98813.1"/>
    </source>
</evidence>
<evidence type="ECO:0000313" key="2">
    <source>
        <dbReference type="Proteomes" id="UP000321331"/>
    </source>
</evidence>
<gene>
    <name evidence="1" type="ORF">FocTR4_00012354</name>
</gene>
<sequence>MSLPCDDVLHLQTANLVRSFFLLAIWEALIANKKKISGNSDSGNILKVHGPCSLSITTPSYIVPVTVIGEPPSCNGMKLSEWTITKIRQGIMVFEETSAVVFEFYSTCVEGTEQLSNFYHSAEVMSIRQAVTRFW</sequence>
<reference evidence="1 2" key="1">
    <citation type="submission" date="2019-07" db="EMBL/GenBank/DDBJ databases">
        <title>The First High-Quality Draft Genome Sequence of the Causal Agent of the Current Panama Disease Epidemic.</title>
        <authorList>
            <person name="Warmington R.J."/>
            <person name="Kay W."/>
            <person name="Jeffries A."/>
            <person name="Bebber D."/>
            <person name="Moore K."/>
            <person name="Studholme D.J."/>
        </authorList>
    </citation>
    <scope>NUCLEOTIDE SEQUENCE [LARGE SCALE GENOMIC DNA]</scope>
    <source>
        <strain evidence="1 2">TR4</strain>
    </source>
</reference>
<accession>A0A5C6SKB3</accession>
<protein>
    <submittedName>
        <fullName evidence="1">Uncharacterized protein</fullName>
    </submittedName>
</protein>
<dbReference type="AlphaFoldDB" id="A0A5C6SKB3"/>
<organism evidence="1 2">
    <name type="scientific">Fusarium oxysporum f. sp. cubense</name>
    <dbReference type="NCBI Taxonomy" id="61366"/>
    <lineage>
        <taxon>Eukaryota</taxon>
        <taxon>Fungi</taxon>
        <taxon>Dikarya</taxon>
        <taxon>Ascomycota</taxon>
        <taxon>Pezizomycotina</taxon>
        <taxon>Sordariomycetes</taxon>
        <taxon>Hypocreomycetidae</taxon>
        <taxon>Hypocreales</taxon>
        <taxon>Nectriaceae</taxon>
        <taxon>Fusarium</taxon>
        <taxon>Fusarium oxysporum species complex</taxon>
    </lineage>
</organism>
<dbReference type="EMBL" id="VMNF01000012">
    <property type="protein sequence ID" value="TXB98813.1"/>
    <property type="molecule type" value="Genomic_DNA"/>
</dbReference>
<proteinExistence type="predicted"/>